<dbReference type="PANTHER" id="PTHR46600:SF1">
    <property type="entry name" value="THAP DOMAIN-CONTAINING PROTEIN 1"/>
    <property type="match status" value="1"/>
</dbReference>
<evidence type="ECO:0000256" key="7">
    <source>
        <dbReference type="ARBA" id="ARBA00023054"/>
    </source>
</evidence>
<dbReference type="GO" id="GO:0043565">
    <property type="term" value="F:sequence-specific DNA binding"/>
    <property type="evidence" value="ECO:0007669"/>
    <property type="project" value="InterPro"/>
</dbReference>
<feature type="region of interest" description="Disordered" evidence="13">
    <location>
        <begin position="362"/>
        <end position="403"/>
    </location>
</feature>
<dbReference type="SUPFAM" id="SSF57716">
    <property type="entry name" value="Glucocorticoid receptor-like (DNA-binding domain)"/>
    <property type="match status" value="2"/>
</dbReference>
<dbReference type="InterPro" id="IPR026516">
    <property type="entry name" value="THAP1/10"/>
</dbReference>
<keyword evidence="3" id="KW-0479">Metal-binding</keyword>
<name>A0A146LAY7_LYGHE</name>
<evidence type="ECO:0000256" key="6">
    <source>
        <dbReference type="ARBA" id="ARBA00023015"/>
    </source>
</evidence>
<dbReference type="GO" id="GO:0005654">
    <property type="term" value="C:nucleoplasm"/>
    <property type="evidence" value="ECO:0007669"/>
    <property type="project" value="UniProtKB-SubCell"/>
</dbReference>
<dbReference type="EMBL" id="GDHC01013135">
    <property type="protein sequence ID" value="JAQ05494.1"/>
    <property type="molecule type" value="Transcribed_RNA"/>
</dbReference>
<keyword evidence="8 12" id="KW-0238">DNA-binding</keyword>
<proteinExistence type="inferred from homology"/>
<keyword evidence="7" id="KW-0175">Coiled coil</keyword>
<keyword evidence="9" id="KW-0804">Transcription</keyword>
<dbReference type="GO" id="GO:0008270">
    <property type="term" value="F:zinc ion binding"/>
    <property type="evidence" value="ECO:0007669"/>
    <property type="project" value="UniProtKB-KW"/>
</dbReference>
<feature type="compositionally biased region" description="Basic residues" evidence="13">
    <location>
        <begin position="294"/>
        <end position="306"/>
    </location>
</feature>
<keyword evidence="6" id="KW-0805">Transcription regulation</keyword>
<dbReference type="SMART" id="SM00980">
    <property type="entry name" value="THAP"/>
    <property type="match status" value="2"/>
</dbReference>
<keyword evidence="11" id="KW-0131">Cell cycle</keyword>
<organism evidence="15">
    <name type="scientific">Lygus hesperus</name>
    <name type="common">Western plant bug</name>
    <dbReference type="NCBI Taxonomy" id="30085"/>
    <lineage>
        <taxon>Eukaryota</taxon>
        <taxon>Metazoa</taxon>
        <taxon>Ecdysozoa</taxon>
        <taxon>Arthropoda</taxon>
        <taxon>Hexapoda</taxon>
        <taxon>Insecta</taxon>
        <taxon>Pterygota</taxon>
        <taxon>Neoptera</taxon>
        <taxon>Paraneoptera</taxon>
        <taxon>Hemiptera</taxon>
        <taxon>Heteroptera</taxon>
        <taxon>Panheteroptera</taxon>
        <taxon>Cimicomorpha</taxon>
        <taxon>Miridae</taxon>
        <taxon>Mirini</taxon>
        <taxon>Lygus</taxon>
    </lineage>
</organism>
<keyword evidence="5" id="KW-0862">Zinc</keyword>
<protein>
    <recommendedName>
        <fullName evidence="14">THAP-type domain-containing protein</fullName>
    </recommendedName>
</protein>
<gene>
    <name evidence="15" type="ORF">g.80820</name>
</gene>
<feature type="compositionally biased region" description="Acidic residues" evidence="13">
    <location>
        <begin position="262"/>
        <end position="271"/>
    </location>
</feature>
<evidence type="ECO:0000259" key="14">
    <source>
        <dbReference type="PROSITE" id="PS50950"/>
    </source>
</evidence>
<dbReference type="AlphaFoldDB" id="A0A146LAY7"/>
<feature type="compositionally biased region" description="Acidic residues" evidence="13">
    <location>
        <begin position="314"/>
        <end position="323"/>
    </location>
</feature>
<evidence type="ECO:0000256" key="1">
    <source>
        <dbReference type="ARBA" id="ARBA00004642"/>
    </source>
</evidence>
<comment type="subcellular location">
    <subcellularLocation>
        <location evidence="1">Nucleus</location>
        <location evidence="1">Nucleoplasm</location>
    </subcellularLocation>
</comment>
<evidence type="ECO:0000256" key="13">
    <source>
        <dbReference type="SAM" id="MobiDB-lite"/>
    </source>
</evidence>
<evidence type="ECO:0000256" key="9">
    <source>
        <dbReference type="ARBA" id="ARBA00023163"/>
    </source>
</evidence>
<sequence length="994" mass="113721">MPRDCWVRGCDTGCRLSKKSKGKMPPGTVRYKRLFAFPRKDKSPARAEEWWDRINRPEAADLDPKALSSKMVCGLHFHSHEIEEKELIPLVINNQRVIHELDRVRSRLKPGVVPSILPGPAFLKNCRDKLTPADMGRRYCCVDSCPNRKNGSSELSLFLPPKDPHLFSKWEEMIQPHRRLPVTRTTGVCELHFQPGDILRDFVTKMHDGTVHRLARGRVSLAPGVYPTIFELDSKKKNRKSSCIEVKAPSTSEKEVTYIFDVGDDDPDDPDYVSSLDKSPKDNEEASPETTKKISPKRGRPRRKATKLYGREDDREDVSSEDVECNKKLPAITKRGRHRKSVSKVIDDPIESEGVECNETLDDDVNDREGVDGAPDYSEGERDDPVSPVCHEVPDEEPSPTNVNYDDCPGSCQENEPTTSEVPSTDLRQILDDGDDPEKSVINNVEIFSRLCRSYIVSKVKQRGRRSDMDMRGTTPAKKPRIKDEEEEEIFIYPTANNLDVMTLVYNIDRVKYPSNNWFCTIKDGAPAFLCWGDGYKIAKKVIFDSQTLDPTIMIGESEVKLSEVIRPRSIKEVGSILKLAESVELCLQYNDMVRPYTNCKGYFFRVQTDDPNVKQCLLCRNQKKAPPIECRQIKERITFDEICQAAESLVEERDLWSYTVIGTAVVFIGWLKQYRMDKLYIVTRDINTRIMMGDQFVNIDEIKYIKTLDDIKAALDFLTKCRKCQGIKMMDTKPDTRRAEDCKGFVAGENPFARVSRCKTCLFVRNKVRLRNHRQRMKGQFVRSTADSYPPLKLKSKSLDKTSFEEELAVEDDELCDEGWLVDVLEKVTFPSISWSYVVVDNSIIFQNWDESFVVSKKIVINPDLNVLIYVMDNHVEIEAVQSVENVDDVMRLLNIVDCIQICEGVDDSNSKSEGCTGYYYDPDAKNSDLHAPKRCPKCSREHLLYTRREQRWMKKISMGQADLTPTGEIMLNVKQPSVKVEVEDNPSHSSNR</sequence>
<comment type="similarity">
    <text evidence="2">Belongs to the THAP1 family.</text>
</comment>
<evidence type="ECO:0000256" key="8">
    <source>
        <dbReference type="ARBA" id="ARBA00023125"/>
    </source>
</evidence>
<feature type="domain" description="THAP-type" evidence="14">
    <location>
        <begin position="135"/>
        <end position="230"/>
    </location>
</feature>
<evidence type="ECO:0000256" key="10">
    <source>
        <dbReference type="ARBA" id="ARBA00023242"/>
    </source>
</evidence>
<evidence type="ECO:0000256" key="2">
    <source>
        <dbReference type="ARBA" id="ARBA00006177"/>
    </source>
</evidence>
<evidence type="ECO:0000256" key="11">
    <source>
        <dbReference type="ARBA" id="ARBA00023306"/>
    </source>
</evidence>
<dbReference type="InterPro" id="IPR006612">
    <property type="entry name" value="THAP_Znf"/>
</dbReference>
<dbReference type="Pfam" id="PF05485">
    <property type="entry name" value="THAP"/>
    <property type="match status" value="2"/>
</dbReference>
<evidence type="ECO:0000256" key="5">
    <source>
        <dbReference type="ARBA" id="ARBA00022833"/>
    </source>
</evidence>
<dbReference type="PROSITE" id="PS50950">
    <property type="entry name" value="ZF_THAP"/>
    <property type="match status" value="2"/>
</dbReference>
<feature type="region of interest" description="Disordered" evidence="13">
    <location>
        <begin position="260"/>
        <end position="323"/>
    </location>
</feature>
<evidence type="ECO:0000256" key="4">
    <source>
        <dbReference type="ARBA" id="ARBA00022771"/>
    </source>
</evidence>
<keyword evidence="10" id="KW-0539">Nucleus</keyword>
<reference evidence="15" key="1">
    <citation type="journal article" date="2016" name="Gigascience">
        <title>De novo construction of an expanded transcriptome assembly for the western tarnished plant bug, Lygus hesperus.</title>
        <authorList>
            <person name="Tassone E.E."/>
            <person name="Geib S.M."/>
            <person name="Hall B."/>
            <person name="Fabrick J.A."/>
            <person name="Brent C.S."/>
            <person name="Hull J.J."/>
        </authorList>
    </citation>
    <scope>NUCLEOTIDE SEQUENCE</scope>
</reference>
<evidence type="ECO:0000256" key="3">
    <source>
        <dbReference type="ARBA" id="ARBA00022723"/>
    </source>
</evidence>
<evidence type="ECO:0000313" key="15">
    <source>
        <dbReference type="EMBL" id="JAQ05494.1"/>
    </source>
</evidence>
<keyword evidence="4 12" id="KW-0863">Zinc-finger</keyword>
<evidence type="ECO:0000256" key="12">
    <source>
        <dbReference type="PROSITE-ProRule" id="PRU00309"/>
    </source>
</evidence>
<accession>A0A146LAY7</accession>
<feature type="domain" description="THAP-type" evidence="14">
    <location>
        <begin position="1"/>
        <end position="117"/>
    </location>
</feature>
<dbReference type="PANTHER" id="PTHR46600">
    <property type="entry name" value="THAP DOMAIN-CONTAINING"/>
    <property type="match status" value="1"/>
</dbReference>